<evidence type="ECO:0000256" key="11">
    <source>
        <dbReference type="ARBA" id="ARBA00023251"/>
    </source>
</evidence>
<evidence type="ECO:0000256" key="4">
    <source>
        <dbReference type="ARBA" id="ARBA00022618"/>
    </source>
</evidence>
<dbReference type="PROSITE" id="PS51178">
    <property type="entry name" value="PASTA"/>
    <property type="match status" value="1"/>
</dbReference>
<keyword evidence="6" id="KW-0677">Repeat</keyword>
<dbReference type="Pfam" id="PF03717">
    <property type="entry name" value="PBP_dimer"/>
    <property type="match status" value="1"/>
</dbReference>
<dbReference type="InterPro" id="IPR005311">
    <property type="entry name" value="PBP_dimer"/>
</dbReference>
<dbReference type="SMART" id="SM00740">
    <property type="entry name" value="PASTA"/>
    <property type="match status" value="1"/>
</dbReference>
<evidence type="ECO:0000256" key="13">
    <source>
        <dbReference type="ARBA" id="ARBA00023316"/>
    </source>
</evidence>
<dbReference type="SUPFAM" id="SSF54184">
    <property type="entry name" value="Penicillin-binding protein 2x (pbp-2x), c-terminal domain"/>
    <property type="match status" value="2"/>
</dbReference>
<dbReference type="Pfam" id="PF00905">
    <property type="entry name" value="Transpeptidase"/>
    <property type="match status" value="1"/>
</dbReference>
<organism evidence="16 17">
    <name type="scientific">Latilactobacillus curvatus</name>
    <name type="common">Lactobacillus curvatus</name>
    <dbReference type="NCBI Taxonomy" id="28038"/>
    <lineage>
        <taxon>Bacteria</taxon>
        <taxon>Bacillati</taxon>
        <taxon>Bacillota</taxon>
        <taxon>Bacilli</taxon>
        <taxon>Lactobacillales</taxon>
        <taxon>Lactobacillaceae</taxon>
        <taxon>Latilactobacillus</taxon>
    </lineage>
</organism>
<keyword evidence="11" id="KW-0046">Antibiotic resistance</keyword>
<dbReference type="PANTHER" id="PTHR30627">
    <property type="entry name" value="PEPTIDOGLYCAN D,D-TRANSPEPTIDASE"/>
    <property type="match status" value="1"/>
</dbReference>
<sequence length="710" mass="78042">MKSVKTRKSPRRNRRVFGRLLLLIIAAIFLVFAGRFAYIAATGHIAGVDLTKRSQKKYKADSVIRAQRGTIYDSLGNVLAQDINAYSVYAVLSHDYVGPNKKPLYVTDKKKTAKVLSRYLPLSEEKIYKQLTPANRSVYQVEFGSAGQNLSLSIKRKIEKEHLTGIYFNESPTRLYPNGTFASHVIGIAQSPKDEDGADQSLVGVMGIEKYFNKQLAGQDGYKNFARDSYGYTINQKKNKVKAAKNGQDIYLTLDSRLQSYMETLLTSVNKKYKPKSMNAVLMNAKTGEILAASQRPTFNASTKKGIGKIWRDTLVEDGYEPGSVLKIATLAAAIDSGNYNPNQYYQSGSIEVGDKKISDWQTSGWGMIPLSQAFARSSNVGMVKLEQAMGPKVWKDYIQKFGFLKPTGIQLPGETEGTLQYVRPLDQATTSFGQGINVNVMQMLQMTSAIANDGTMIKPQILSGINQDHQVKPIKAGKPIKASTAKSVLQNMEDVVYQDYGTGQVYQIPDYKVAVKTGTAQITGPDGGYLTGASNYIFSVSGIAPADDPKYILYVTMKQPQNMTDSAESILAQVFNPMMKRALEYTKKAEKDTQQQVTVPSVIGQSTDEAQKKLTDLGLQTASVGSGNLVVQQLPKANSVILPKQRVILMTNGAMTMPYVTGWSKNDILKLAQLTGVEIDIKGSGYAYHQSLAVNGLLDGVKKIKVQLK</sequence>
<dbReference type="RefSeq" id="WP_089542045.1">
    <property type="nucleotide sequence ID" value="NZ_CP016221.1"/>
</dbReference>
<dbReference type="CDD" id="cd06576">
    <property type="entry name" value="PASTA_Pbp2x-like_1"/>
    <property type="match status" value="1"/>
</dbReference>
<dbReference type="InterPro" id="IPR001460">
    <property type="entry name" value="PCN-bd_Tpept"/>
</dbReference>
<keyword evidence="4" id="KW-0132">Cell division</keyword>
<dbReference type="InterPro" id="IPR050515">
    <property type="entry name" value="Beta-lactam/transpept"/>
</dbReference>
<dbReference type="Gene3D" id="3.30.10.20">
    <property type="match status" value="1"/>
</dbReference>
<evidence type="ECO:0000256" key="5">
    <source>
        <dbReference type="ARBA" id="ARBA00022692"/>
    </source>
</evidence>
<evidence type="ECO:0000256" key="12">
    <source>
        <dbReference type="ARBA" id="ARBA00023306"/>
    </source>
</evidence>
<comment type="similarity">
    <text evidence="2">Belongs to the transpeptidase family.</text>
</comment>
<dbReference type="GO" id="GO:0008658">
    <property type="term" value="F:penicillin binding"/>
    <property type="evidence" value="ECO:0007669"/>
    <property type="project" value="InterPro"/>
</dbReference>
<dbReference type="Gene3D" id="3.40.710.10">
    <property type="entry name" value="DD-peptidase/beta-lactamase superfamily"/>
    <property type="match status" value="1"/>
</dbReference>
<evidence type="ECO:0000256" key="9">
    <source>
        <dbReference type="ARBA" id="ARBA00022989"/>
    </source>
</evidence>
<evidence type="ECO:0000313" key="16">
    <source>
        <dbReference type="EMBL" id="AXN36069.1"/>
    </source>
</evidence>
<protein>
    <submittedName>
        <fullName evidence="16">Penicillin-binding protein</fullName>
    </submittedName>
</protein>
<accession>A0A385AED5</accession>
<keyword evidence="13" id="KW-0961">Cell wall biogenesis/degradation</keyword>
<feature type="domain" description="PASTA" evidence="15">
    <location>
        <begin position="594"/>
        <end position="654"/>
    </location>
</feature>
<dbReference type="InterPro" id="IPR036138">
    <property type="entry name" value="PBP_dimer_sf"/>
</dbReference>
<evidence type="ECO:0000256" key="3">
    <source>
        <dbReference type="ARBA" id="ARBA00022475"/>
    </source>
</evidence>
<dbReference type="SUPFAM" id="SSF56601">
    <property type="entry name" value="beta-lactamase/transpeptidase-like"/>
    <property type="match status" value="1"/>
</dbReference>
<dbReference type="GO" id="GO:0051301">
    <property type="term" value="P:cell division"/>
    <property type="evidence" value="ECO:0007669"/>
    <property type="project" value="UniProtKB-KW"/>
</dbReference>
<dbReference type="Pfam" id="PF03793">
    <property type="entry name" value="PASTA"/>
    <property type="match status" value="1"/>
</dbReference>
<keyword evidence="12" id="KW-0131">Cell cycle</keyword>
<dbReference type="EMBL" id="CP031003">
    <property type="protein sequence ID" value="AXN36069.1"/>
    <property type="molecule type" value="Genomic_DNA"/>
</dbReference>
<comment type="subcellular location">
    <subcellularLocation>
        <location evidence="1">Cell membrane</location>
        <topology evidence="1">Single-pass membrane protein</topology>
    </subcellularLocation>
</comment>
<keyword evidence="9" id="KW-1133">Transmembrane helix</keyword>
<keyword evidence="5" id="KW-0812">Transmembrane</keyword>
<dbReference type="InterPro" id="IPR005543">
    <property type="entry name" value="PASTA_dom"/>
</dbReference>
<dbReference type="Gene3D" id="3.30.70.2110">
    <property type="match status" value="1"/>
</dbReference>
<dbReference type="Gene3D" id="3.90.1310.10">
    <property type="entry name" value="Penicillin-binding protein 2a (Domain 2)"/>
    <property type="match status" value="1"/>
</dbReference>
<dbReference type="Proteomes" id="UP000257607">
    <property type="component" value="Chromosome"/>
</dbReference>
<dbReference type="Gene3D" id="2.20.70.70">
    <property type="match status" value="1"/>
</dbReference>
<dbReference type="GO" id="GO:0071555">
    <property type="term" value="P:cell wall organization"/>
    <property type="evidence" value="ECO:0007669"/>
    <property type="project" value="UniProtKB-KW"/>
</dbReference>
<keyword evidence="8" id="KW-0573">Peptidoglycan synthesis</keyword>
<evidence type="ECO:0000256" key="14">
    <source>
        <dbReference type="ARBA" id="ARBA00055980"/>
    </source>
</evidence>
<dbReference type="Gene3D" id="3.30.450.330">
    <property type="match status" value="1"/>
</dbReference>
<dbReference type="SUPFAM" id="SSF56519">
    <property type="entry name" value="Penicillin binding protein dimerisation domain"/>
    <property type="match status" value="1"/>
</dbReference>
<dbReference type="GO" id="GO:0046677">
    <property type="term" value="P:response to antibiotic"/>
    <property type="evidence" value="ECO:0007669"/>
    <property type="project" value="UniProtKB-KW"/>
</dbReference>
<evidence type="ECO:0000256" key="7">
    <source>
        <dbReference type="ARBA" id="ARBA00022960"/>
    </source>
</evidence>
<name>A0A385AED5_LATCU</name>
<reference evidence="16 17" key="1">
    <citation type="submission" date="2018-07" db="EMBL/GenBank/DDBJ databases">
        <title>Lactobacillus curvatus genome sequence.</title>
        <authorList>
            <person name="Prechtl R."/>
        </authorList>
    </citation>
    <scope>NUCLEOTIDE SEQUENCE [LARGE SCALE GENOMIC DNA]</scope>
    <source>
        <strain evidence="16 17">TMW 1.1928</strain>
    </source>
</reference>
<proteinExistence type="inferred from homology"/>
<keyword evidence="3" id="KW-1003">Cell membrane</keyword>
<evidence type="ECO:0000256" key="1">
    <source>
        <dbReference type="ARBA" id="ARBA00004162"/>
    </source>
</evidence>
<dbReference type="FunFam" id="3.40.710.10:FF:000095">
    <property type="entry name" value="Penicillin-binding protein 2x"/>
    <property type="match status" value="1"/>
</dbReference>
<keyword evidence="7" id="KW-0133">Cell shape</keyword>
<dbReference type="GO" id="GO:0009252">
    <property type="term" value="P:peptidoglycan biosynthetic process"/>
    <property type="evidence" value="ECO:0007669"/>
    <property type="project" value="UniProtKB-KW"/>
</dbReference>
<dbReference type="GO" id="GO:0005886">
    <property type="term" value="C:plasma membrane"/>
    <property type="evidence" value="ECO:0007669"/>
    <property type="project" value="UniProtKB-SubCell"/>
</dbReference>
<dbReference type="GO" id="GO:0008360">
    <property type="term" value="P:regulation of cell shape"/>
    <property type="evidence" value="ECO:0007669"/>
    <property type="project" value="UniProtKB-KW"/>
</dbReference>
<evidence type="ECO:0000256" key="6">
    <source>
        <dbReference type="ARBA" id="ARBA00022737"/>
    </source>
</evidence>
<evidence type="ECO:0000256" key="2">
    <source>
        <dbReference type="ARBA" id="ARBA00007171"/>
    </source>
</evidence>
<dbReference type="PANTHER" id="PTHR30627:SF26">
    <property type="entry name" value="PENICILLIN-BINDING PROTEIN 2B"/>
    <property type="match status" value="1"/>
</dbReference>
<evidence type="ECO:0000313" key="17">
    <source>
        <dbReference type="Proteomes" id="UP000257607"/>
    </source>
</evidence>
<evidence type="ECO:0000256" key="8">
    <source>
        <dbReference type="ARBA" id="ARBA00022984"/>
    </source>
</evidence>
<evidence type="ECO:0000259" key="15">
    <source>
        <dbReference type="PROSITE" id="PS51178"/>
    </source>
</evidence>
<comment type="function">
    <text evidence="14">A transpeptidase that forms peptide cross-links between adjacent glycan strands in cell wall peptidoglycan (PG). Part of the divisome machinery that synthesizes the septal cross wall. Beta-lactams inactivate the PBPs by acylating an essential serine residue in the active site of these proteins.</text>
</comment>
<dbReference type="AlphaFoldDB" id="A0A385AED5"/>
<evidence type="ECO:0000256" key="10">
    <source>
        <dbReference type="ARBA" id="ARBA00023136"/>
    </source>
</evidence>
<gene>
    <name evidence="16" type="ORF">DT351_06700</name>
</gene>
<dbReference type="InterPro" id="IPR012338">
    <property type="entry name" value="Beta-lactam/transpept-like"/>
</dbReference>
<keyword evidence="10" id="KW-0472">Membrane</keyword>
<dbReference type="CDD" id="cd06575">
    <property type="entry name" value="PASTA_Pbp2x-like_2"/>
    <property type="match status" value="1"/>
</dbReference>